<accession>A0AAE0DHE5</accession>
<evidence type="ECO:0000256" key="4">
    <source>
        <dbReference type="SAM" id="MobiDB-lite"/>
    </source>
</evidence>
<feature type="region of interest" description="Disordered" evidence="4">
    <location>
        <begin position="656"/>
        <end position="675"/>
    </location>
</feature>
<dbReference type="Gene3D" id="3.30.60.90">
    <property type="match status" value="1"/>
</dbReference>
<dbReference type="Proteomes" id="UP001276659">
    <property type="component" value="Unassembled WGS sequence"/>
</dbReference>
<dbReference type="SUPFAM" id="SSF56112">
    <property type="entry name" value="Protein kinase-like (PK-like)"/>
    <property type="match status" value="1"/>
</dbReference>
<dbReference type="InterPro" id="IPR043145">
    <property type="entry name" value="Znf_ZZ_sf"/>
</dbReference>
<protein>
    <recommendedName>
        <fullName evidence="7">Protein kinase domain-containing protein</fullName>
    </recommendedName>
</protein>
<comment type="caution">
    <text evidence="5">The sequence shown here is derived from an EMBL/GenBank/DDBJ whole genome shotgun (WGS) entry which is preliminary data.</text>
</comment>
<keyword evidence="3" id="KW-0862">Zinc</keyword>
<dbReference type="EMBL" id="JASNWA010000009">
    <property type="protein sequence ID" value="KAK3169644.1"/>
    <property type="molecule type" value="Genomic_DNA"/>
</dbReference>
<evidence type="ECO:0000313" key="5">
    <source>
        <dbReference type="EMBL" id="KAK3169644.1"/>
    </source>
</evidence>
<sequence length="851" mass="94800">MDPLSISVGILAILGACSNSIRFVRSLCDTPRELELLVAELDHLENVVKDVNSLLMEGSSTTSIVKILDEARTKVGDVHAFIESRLHRASPNSASTSVKVTRRALIRQKSHLKAFTDDLKGIRARLADYMAILNLENRQTPHQRVDLNTQHGDQTRTTASPLIPVQESSLLIKEEVEQVARIEKKPPELITGVGLRAKEEATSGQDRTTEGQTVSLIASIVDKTQHAIIVNDRSLCEHLAQIYRELGENRTQIQQLTNALAQPQGRKVRRLPTTSVIDNSVGNDILDDDTPSELFEDCHSDAAEIFFDCVSRFSQDHSDESIDRLRSMFSGTPDYFFEATSTFFPEQYTMEGLFNEPTAVLAMADLNCTNNRRLHKYFLIHAETPRRWRRVTVLANISCVSEHSALSHLSAPDILEHSCKTLPGDLQSQLDELFRSRKLLETITSVSLHITEDNQGQLSIDTSNVLFAEDLQEIEMCSEEDRLQDIEDLGCAQYLESEVIVRSRISSSAYVVWVESQSCIERKLPFAGAGLQGQNGVEDFFDDLRLSYSLRGCVCVVRFIGVVLDDTRKHLKSYLYESPTLGTIQQILETAEAKAERIPWSIRETWAKQIVTAVSEVHSKGFVVGVLQLDSIGIRADGSAVLTALKTSGRHLPNRRGYVPPELRSEPGSTPSPKKMNFRTDIFQLGFILWLLAEHKSTVCGYYCIRNGCTTVPRYSCTADHTNPVSLPPCSNGVPAYFNVIINNCRASNPKARPPARELLASFPQGGEMTSSLPEMAELGAKYPLTDCVRFSVNCDECGALTTDVHYHCNICNLADFDICYICVAQGIHCFVPEHRLTKRILKNGSIVNEA</sequence>
<name>A0AAE0DHE5_9LECA</name>
<keyword evidence="2" id="KW-0863">Zinc-finger</keyword>
<gene>
    <name evidence="5" type="ORF">OEA41_009028</name>
</gene>
<dbReference type="AlphaFoldDB" id="A0AAE0DHE5"/>
<keyword evidence="1" id="KW-0479">Metal-binding</keyword>
<proteinExistence type="predicted"/>
<dbReference type="InterPro" id="IPR011009">
    <property type="entry name" value="Kinase-like_dom_sf"/>
</dbReference>
<evidence type="ECO:0000256" key="1">
    <source>
        <dbReference type="ARBA" id="ARBA00022723"/>
    </source>
</evidence>
<dbReference type="SUPFAM" id="SSF57850">
    <property type="entry name" value="RING/U-box"/>
    <property type="match status" value="1"/>
</dbReference>
<dbReference type="Gene3D" id="1.10.510.10">
    <property type="entry name" value="Transferase(Phosphotransferase) domain 1"/>
    <property type="match status" value="1"/>
</dbReference>
<evidence type="ECO:0000256" key="2">
    <source>
        <dbReference type="ARBA" id="ARBA00022771"/>
    </source>
</evidence>
<organism evidence="5 6">
    <name type="scientific">Lepraria neglecta</name>
    <dbReference type="NCBI Taxonomy" id="209136"/>
    <lineage>
        <taxon>Eukaryota</taxon>
        <taxon>Fungi</taxon>
        <taxon>Dikarya</taxon>
        <taxon>Ascomycota</taxon>
        <taxon>Pezizomycotina</taxon>
        <taxon>Lecanoromycetes</taxon>
        <taxon>OSLEUM clade</taxon>
        <taxon>Lecanoromycetidae</taxon>
        <taxon>Lecanorales</taxon>
        <taxon>Lecanorineae</taxon>
        <taxon>Stereocaulaceae</taxon>
        <taxon>Lepraria</taxon>
    </lineage>
</organism>
<evidence type="ECO:0000313" key="6">
    <source>
        <dbReference type="Proteomes" id="UP001276659"/>
    </source>
</evidence>
<evidence type="ECO:0008006" key="7">
    <source>
        <dbReference type="Google" id="ProtNLM"/>
    </source>
</evidence>
<reference evidence="5" key="1">
    <citation type="submission" date="2022-11" db="EMBL/GenBank/DDBJ databases">
        <title>Chromosomal genome sequence assembly and mating type (MAT) locus characterization of the leprose asexual lichenized fungus Lepraria neglecta (Nyl.) Erichsen.</title>
        <authorList>
            <person name="Allen J.L."/>
            <person name="Pfeffer B."/>
        </authorList>
    </citation>
    <scope>NUCLEOTIDE SEQUENCE</scope>
    <source>
        <strain evidence="5">Allen 5258</strain>
    </source>
</reference>
<keyword evidence="6" id="KW-1185">Reference proteome</keyword>
<evidence type="ECO:0000256" key="3">
    <source>
        <dbReference type="ARBA" id="ARBA00022833"/>
    </source>
</evidence>
<dbReference type="GO" id="GO:0008270">
    <property type="term" value="F:zinc ion binding"/>
    <property type="evidence" value="ECO:0007669"/>
    <property type="project" value="UniProtKB-KW"/>
</dbReference>